<dbReference type="AlphaFoldDB" id="A0A9X3I1E7"/>
<sequence length="507" mass="57832">MLQKVTGSRMILGIIMFFIFSSCVIKPGDTSDPEDSPRPVVDANIIIDGARIITQSYLGNGAQWDPYQLDYGKVNLSISEADWKKIYDRLDFMRPQVMRVMINTVSAMEGDTLNVQKGLEQLLPILEYCQSRDVTVTFGDWGGRMVDSKADTISERHLEYAAKYLDFLVNDKGFSCIKYYNMINEPNGFWSVTDESYTLWRDATAYFQEQLESRGLTNKVSIMGPDIAIWDTDETDWISRTERDLGEAVGLYDIHTYPSKSTVNSGEYSEIIRAYKEEAPDDVPIIMGEIGFKFVAEEDKHLNEENIVRAEAKPYASVEDSQMFVYDHVYGTDMADALFQTVNEGYSGCVVWMLDDAMHSKEERHKLKVWGFWNILGEEFFGAEEEAVRPWFYAWSLLTKYMPSGSRIIETVREGDESVKAISLEKDGSHMLAIVNVGKEKKHIKVSFENLPNLEGMKKFIYSEDLIITEGDHKILPNETGLKINSAESLEMEITPETLIVLTNFTY</sequence>
<comment type="caution">
    <text evidence="1">The sequence shown here is derived from an EMBL/GenBank/DDBJ whole genome shotgun (WGS) entry which is preliminary data.</text>
</comment>
<keyword evidence="2" id="KW-1185">Reference proteome</keyword>
<evidence type="ECO:0000313" key="2">
    <source>
        <dbReference type="Proteomes" id="UP001148482"/>
    </source>
</evidence>
<evidence type="ECO:0008006" key="3">
    <source>
        <dbReference type="Google" id="ProtNLM"/>
    </source>
</evidence>
<evidence type="ECO:0000313" key="1">
    <source>
        <dbReference type="EMBL" id="MCX2837862.1"/>
    </source>
</evidence>
<dbReference type="Gene3D" id="3.20.20.80">
    <property type="entry name" value="Glycosidases"/>
    <property type="match status" value="1"/>
</dbReference>
<gene>
    <name evidence="1" type="ORF">OQ279_06815</name>
</gene>
<dbReference type="InterPro" id="IPR017853">
    <property type="entry name" value="GH"/>
</dbReference>
<dbReference type="EMBL" id="JAPJDA010000009">
    <property type="protein sequence ID" value="MCX2837862.1"/>
    <property type="molecule type" value="Genomic_DNA"/>
</dbReference>
<dbReference type="SUPFAM" id="SSF51445">
    <property type="entry name" value="(Trans)glycosidases"/>
    <property type="match status" value="1"/>
</dbReference>
<protein>
    <recommendedName>
        <fullName evidence="3">Glycoside hydrolase family 5 domain-containing protein</fullName>
    </recommendedName>
</protein>
<organism evidence="1 2">
    <name type="scientific">Salinimicrobium profundisediminis</name>
    <dbReference type="NCBI Taxonomy" id="2994553"/>
    <lineage>
        <taxon>Bacteria</taxon>
        <taxon>Pseudomonadati</taxon>
        <taxon>Bacteroidota</taxon>
        <taxon>Flavobacteriia</taxon>
        <taxon>Flavobacteriales</taxon>
        <taxon>Flavobacteriaceae</taxon>
        <taxon>Salinimicrobium</taxon>
    </lineage>
</organism>
<accession>A0A9X3I1E7</accession>
<dbReference type="RefSeq" id="WP_266069112.1">
    <property type="nucleotide sequence ID" value="NZ_JAPJDA010000009.1"/>
</dbReference>
<dbReference type="PROSITE" id="PS51257">
    <property type="entry name" value="PROKAR_LIPOPROTEIN"/>
    <property type="match status" value="1"/>
</dbReference>
<dbReference type="Proteomes" id="UP001148482">
    <property type="component" value="Unassembled WGS sequence"/>
</dbReference>
<proteinExistence type="predicted"/>
<reference evidence="1" key="1">
    <citation type="submission" date="2022-11" db="EMBL/GenBank/DDBJ databases">
        <title>Salinimicrobium profundisediminis sp. nov., isolated from deep-sea sediment of the Mariana Trench.</title>
        <authorList>
            <person name="Fu H."/>
        </authorList>
    </citation>
    <scope>NUCLEOTIDE SEQUENCE</scope>
    <source>
        <strain evidence="1">MT39</strain>
    </source>
</reference>
<name>A0A9X3I1E7_9FLAO</name>